<feature type="compositionally biased region" description="Low complexity" evidence="1">
    <location>
        <begin position="54"/>
        <end position="63"/>
    </location>
</feature>
<feature type="chain" id="PRO_5047128546" evidence="2">
    <location>
        <begin position="24"/>
        <end position="71"/>
    </location>
</feature>
<evidence type="ECO:0000313" key="3">
    <source>
        <dbReference type="EMBL" id="KAK8520166.1"/>
    </source>
</evidence>
<keyword evidence="4" id="KW-1185">Reference proteome</keyword>
<gene>
    <name evidence="3" type="ORF">V6N12_004125</name>
</gene>
<keyword evidence="2" id="KW-0732">Signal</keyword>
<evidence type="ECO:0000256" key="1">
    <source>
        <dbReference type="SAM" id="MobiDB-lite"/>
    </source>
</evidence>
<protein>
    <submittedName>
        <fullName evidence="3">Uncharacterized protein</fullName>
    </submittedName>
</protein>
<comment type="caution">
    <text evidence="3">The sequence shown here is derived from an EMBL/GenBank/DDBJ whole genome shotgun (WGS) entry which is preliminary data.</text>
</comment>
<reference evidence="3 4" key="1">
    <citation type="journal article" date="2024" name="G3 (Bethesda)">
        <title>Genome assembly of Hibiscus sabdariffa L. provides insights into metabolisms of medicinal natural products.</title>
        <authorList>
            <person name="Kim T."/>
        </authorList>
    </citation>
    <scope>NUCLEOTIDE SEQUENCE [LARGE SCALE GENOMIC DNA]</scope>
    <source>
        <strain evidence="3">TK-2024</strain>
        <tissue evidence="3">Old leaves</tissue>
    </source>
</reference>
<organism evidence="3 4">
    <name type="scientific">Hibiscus sabdariffa</name>
    <name type="common">roselle</name>
    <dbReference type="NCBI Taxonomy" id="183260"/>
    <lineage>
        <taxon>Eukaryota</taxon>
        <taxon>Viridiplantae</taxon>
        <taxon>Streptophyta</taxon>
        <taxon>Embryophyta</taxon>
        <taxon>Tracheophyta</taxon>
        <taxon>Spermatophyta</taxon>
        <taxon>Magnoliopsida</taxon>
        <taxon>eudicotyledons</taxon>
        <taxon>Gunneridae</taxon>
        <taxon>Pentapetalae</taxon>
        <taxon>rosids</taxon>
        <taxon>malvids</taxon>
        <taxon>Malvales</taxon>
        <taxon>Malvaceae</taxon>
        <taxon>Malvoideae</taxon>
        <taxon>Hibiscus</taxon>
    </lineage>
</organism>
<dbReference type="EMBL" id="JBBPBM010000049">
    <property type="protein sequence ID" value="KAK8520166.1"/>
    <property type="molecule type" value="Genomic_DNA"/>
</dbReference>
<proteinExistence type="predicted"/>
<sequence length="71" mass="7760">MDAKFCAVMFMLISGLLLSQNEAVPASYSGRHFAYKLKSVSKRATKLSPPPSPKLRIPPSYINTPPPPVDT</sequence>
<dbReference type="Proteomes" id="UP001472677">
    <property type="component" value="Unassembled WGS sequence"/>
</dbReference>
<feature type="signal peptide" evidence="2">
    <location>
        <begin position="1"/>
        <end position="23"/>
    </location>
</feature>
<name>A0ABR2CKI9_9ROSI</name>
<accession>A0ABR2CKI9</accession>
<evidence type="ECO:0000256" key="2">
    <source>
        <dbReference type="SAM" id="SignalP"/>
    </source>
</evidence>
<feature type="region of interest" description="Disordered" evidence="1">
    <location>
        <begin position="42"/>
        <end position="71"/>
    </location>
</feature>
<evidence type="ECO:0000313" key="4">
    <source>
        <dbReference type="Proteomes" id="UP001472677"/>
    </source>
</evidence>